<reference evidence="13 14" key="1">
    <citation type="journal article" date="2016" name="Mol. Biol. Evol.">
        <title>Genome-Wide Survey of Gut Fungi (Harpellales) Reveals the First Horizontally Transferred Ubiquitin Gene from a Mosquito Host.</title>
        <authorList>
            <person name="Wang Y."/>
            <person name="White M.M."/>
            <person name="Kvist S."/>
            <person name="Moncalvo J.M."/>
        </authorList>
    </citation>
    <scope>NUCLEOTIDE SEQUENCE [LARGE SCALE GENOMIC DNA]</scope>
    <source>
        <strain evidence="13 14">ALG-7-W6</strain>
    </source>
</reference>
<keyword evidence="9" id="KW-0811">Translocation</keyword>
<comment type="subcellular location">
    <subcellularLocation>
        <location evidence="1">Endoplasmic reticulum membrane</location>
        <topology evidence="1">Multi-pass membrane protein</topology>
    </subcellularLocation>
</comment>
<evidence type="ECO:0000256" key="2">
    <source>
        <dbReference type="ARBA" id="ARBA00010604"/>
    </source>
</evidence>
<evidence type="ECO:0000256" key="11">
    <source>
        <dbReference type="SAM" id="MobiDB-lite"/>
    </source>
</evidence>
<dbReference type="NCBIfam" id="TIGR00869">
    <property type="entry name" value="sec62"/>
    <property type="match status" value="1"/>
</dbReference>
<evidence type="ECO:0000313" key="13">
    <source>
        <dbReference type="EMBL" id="OLY84922.1"/>
    </source>
</evidence>
<feature type="compositionally biased region" description="Polar residues" evidence="11">
    <location>
        <begin position="220"/>
        <end position="230"/>
    </location>
</feature>
<keyword evidence="5 12" id="KW-0812">Transmembrane</keyword>
<protein>
    <recommendedName>
        <fullName evidence="3">Translocation protein SEC62</fullName>
    </recommendedName>
</protein>
<feature type="compositionally biased region" description="Basic and acidic residues" evidence="11">
    <location>
        <begin position="277"/>
        <end position="286"/>
    </location>
</feature>
<evidence type="ECO:0000256" key="5">
    <source>
        <dbReference type="ARBA" id="ARBA00022692"/>
    </source>
</evidence>
<dbReference type="OrthoDB" id="200187at2759"/>
<dbReference type="GO" id="GO:0031204">
    <property type="term" value="P:post-translational protein targeting to membrane, translocation"/>
    <property type="evidence" value="ECO:0007669"/>
    <property type="project" value="TreeGrafter"/>
</dbReference>
<evidence type="ECO:0000256" key="9">
    <source>
        <dbReference type="ARBA" id="ARBA00023010"/>
    </source>
</evidence>
<evidence type="ECO:0000256" key="3">
    <source>
        <dbReference type="ARBA" id="ARBA00021257"/>
    </source>
</evidence>
<feature type="region of interest" description="Disordered" evidence="11">
    <location>
        <begin position="216"/>
        <end position="286"/>
    </location>
</feature>
<gene>
    <name evidence="13" type="ORF">AYI68_g904</name>
</gene>
<dbReference type="InterPro" id="IPR004728">
    <property type="entry name" value="Sec62"/>
</dbReference>
<accession>A0A1R0H6S9</accession>
<keyword evidence="4" id="KW-0813">Transport</keyword>
<evidence type="ECO:0000313" key="14">
    <source>
        <dbReference type="Proteomes" id="UP000187455"/>
    </source>
</evidence>
<feature type="transmembrane region" description="Helical" evidence="12">
    <location>
        <begin position="150"/>
        <end position="173"/>
    </location>
</feature>
<evidence type="ECO:0000256" key="6">
    <source>
        <dbReference type="ARBA" id="ARBA00022824"/>
    </source>
</evidence>
<feature type="compositionally biased region" description="Low complexity" evidence="11">
    <location>
        <begin position="236"/>
        <end position="263"/>
    </location>
</feature>
<keyword evidence="10 12" id="KW-0472">Membrane</keyword>
<evidence type="ECO:0000256" key="12">
    <source>
        <dbReference type="SAM" id="Phobius"/>
    </source>
</evidence>
<dbReference type="STRING" id="133383.A0A1R0H6S9"/>
<keyword evidence="7" id="KW-0653">Protein transport</keyword>
<comment type="caution">
    <text evidence="13">The sequence shown here is derived from an EMBL/GenBank/DDBJ whole genome shotgun (WGS) entry which is preliminary data.</text>
</comment>
<proteinExistence type="inferred from homology"/>
<dbReference type="EMBL" id="LSSL01000304">
    <property type="protein sequence ID" value="OLY84922.1"/>
    <property type="molecule type" value="Genomic_DNA"/>
</dbReference>
<dbReference type="PANTHER" id="PTHR12443">
    <property type="entry name" value="TRANSLOCATION PROTEIN SEC62"/>
    <property type="match status" value="1"/>
</dbReference>
<dbReference type="PANTHER" id="PTHR12443:SF9">
    <property type="entry name" value="TRANSLOCATION PROTEIN SEC62"/>
    <property type="match status" value="1"/>
</dbReference>
<dbReference type="GO" id="GO:0005789">
    <property type="term" value="C:endoplasmic reticulum membrane"/>
    <property type="evidence" value="ECO:0007669"/>
    <property type="project" value="UniProtKB-SubCell"/>
</dbReference>
<evidence type="ECO:0000256" key="7">
    <source>
        <dbReference type="ARBA" id="ARBA00022927"/>
    </source>
</evidence>
<dbReference type="InterPro" id="IPR011553">
    <property type="entry name" value="Sec62_asco"/>
</dbReference>
<sequence length="286" mass="31550">MADSEAPKENVPKEVYKLADFLLGSSSGLRKREGVINGRRVNYFKGKSAINALTKSVDKREPFLKSQVEAIEQLHLLLDHQLIVRCDKNEEDGRTLRPSPLQVFSEEYYYAWIYQGSPLRIILGGIGLVLIVLAGVMFPLWPSQLRQGSYYLSLLAFGFLGLLFVIAIIRLIIYVITIFSHPPGLWIFPNLFEDVGFFESFVPLYAWEVPKTEKKKAGSLPNSLPKTKQVSPSPAPASAPTSAPASASASAPAPTPSSTSTSTDTAERASKLSNRRPHVEEANDDD</sequence>
<name>A0A1R0H6S9_9FUNG</name>
<evidence type="ECO:0000256" key="1">
    <source>
        <dbReference type="ARBA" id="ARBA00004477"/>
    </source>
</evidence>
<feature type="transmembrane region" description="Helical" evidence="12">
    <location>
        <begin position="119"/>
        <end position="138"/>
    </location>
</feature>
<evidence type="ECO:0000256" key="8">
    <source>
        <dbReference type="ARBA" id="ARBA00022989"/>
    </source>
</evidence>
<evidence type="ECO:0000256" key="4">
    <source>
        <dbReference type="ARBA" id="ARBA00022448"/>
    </source>
</evidence>
<evidence type="ECO:0000256" key="10">
    <source>
        <dbReference type="ARBA" id="ARBA00023136"/>
    </source>
</evidence>
<keyword evidence="6" id="KW-0256">Endoplasmic reticulum</keyword>
<dbReference type="Pfam" id="PF03839">
    <property type="entry name" value="Sec62"/>
    <property type="match status" value="1"/>
</dbReference>
<keyword evidence="14" id="KW-1185">Reference proteome</keyword>
<comment type="similarity">
    <text evidence="2">Belongs to the SEC62 family.</text>
</comment>
<dbReference type="Proteomes" id="UP000187455">
    <property type="component" value="Unassembled WGS sequence"/>
</dbReference>
<keyword evidence="8 12" id="KW-1133">Transmembrane helix</keyword>
<dbReference type="AlphaFoldDB" id="A0A1R0H6S9"/>
<organism evidence="13 14">
    <name type="scientific">Smittium mucronatum</name>
    <dbReference type="NCBI Taxonomy" id="133383"/>
    <lineage>
        <taxon>Eukaryota</taxon>
        <taxon>Fungi</taxon>
        <taxon>Fungi incertae sedis</taxon>
        <taxon>Zoopagomycota</taxon>
        <taxon>Kickxellomycotina</taxon>
        <taxon>Harpellomycetes</taxon>
        <taxon>Harpellales</taxon>
        <taxon>Legeriomycetaceae</taxon>
        <taxon>Smittium</taxon>
    </lineage>
</organism>